<dbReference type="EMBL" id="LR798294">
    <property type="protein sequence ID" value="CAB5221863.1"/>
    <property type="molecule type" value="Genomic_DNA"/>
</dbReference>
<dbReference type="InterPro" id="IPR024364">
    <property type="entry name" value="Baseplate_phage_T4-like"/>
</dbReference>
<organism evidence="1">
    <name type="scientific">uncultured Caudovirales phage</name>
    <dbReference type="NCBI Taxonomy" id="2100421"/>
    <lineage>
        <taxon>Viruses</taxon>
        <taxon>Duplodnaviria</taxon>
        <taxon>Heunggongvirae</taxon>
        <taxon>Uroviricota</taxon>
        <taxon>Caudoviricetes</taxon>
        <taxon>Peduoviridae</taxon>
        <taxon>Maltschvirus</taxon>
        <taxon>Maltschvirus maltsch</taxon>
    </lineage>
</organism>
<proteinExistence type="predicted"/>
<gene>
    <name evidence="1" type="ORF">UFOVP242_112</name>
</gene>
<sequence>MALPKLNTPTYELTLPSSGRKISYRPFLVKEHKVLLTMSEAENSEVSRIIRELVDVCTFNKLKVSELPHFDMEYIFMHLRAKSIGEVVDVIVNCECGEKIDASFNIEDLNVEVKEGHSNKIFITDDVGIELNYPKIDDVVDVFATNDNQKVIDLIIKSIKAIFDKEEYYDAKDQTVEEVKEFIYSLTKEQFDKLEQFFVTSPKIVQTIECDCPKCGKHNVSRLEGLQNFFV</sequence>
<reference evidence="1" key="1">
    <citation type="submission" date="2020-05" db="EMBL/GenBank/DDBJ databases">
        <authorList>
            <person name="Chiriac C."/>
            <person name="Salcher M."/>
            <person name="Ghai R."/>
            <person name="Kavagutti S V."/>
        </authorList>
    </citation>
    <scope>NUCLEOTIDE SEQUENCE</scope>
</reference>
<dbReference type="Pfam" id="PF12322">
    <property type="entry name" value="T4_baseplate"/>
    <property type="match status" value="1"/>
</dbReference>
<name>A0A6J7X3P6_9CAUD</name>
<accession>A0A6J7X3P6</accession>
<evidence type="ECO:0000313" key="1">
    <source>
        <dbReference type="EMBL" id="CAB5221863.1"/>
    </source>
</evidence>
<protein>
    <submittedName>
        <fullName evidence="1">Baseplate hub assembly protein, bacteriophage T4-like</fullName>
    </submittedName>
</protein>